<dbReference type="GO" id="GO:0048038">
    <property type="term" value="F:quinone binding"/>
    <property type="evidence" value="ECO:0007669"/>
    <property type="project" value="UniProtKB-KW"/>
</dbReference>
<dbReference type="GO" id="GO:0016655">
    <property type="term" value="F:oxidoreductase activity, acting on NAD(P)H, quinone or similar compound as acceptor"/>
    <property type="evidence" value="ECO:0007669"/>
    <property type="project" value="UniProtKB-UniRule"/>
</dbReference>
<gene>
    <name evidence="5" type="primary">nuoH</name>
    <name evidence="7" type="ORF">Rain11_1089</name>
</gene>
<dbReference type="AlphaFoldDB" id="A0A2N3IHT9"/>
<keyword evidence="8" id="KW-1185">Reference proteome</keyword>
<dbReference type="PANTHER" id="PTHR11432">
    <property type="entry name" value="NADH DEHYDROGENASE SUBUNIT 1"/>
    <property type="match status" value="1"/>
</dbReference>
<keyword evidence="4 5" id="KW-0472">Membrane</keyword>
<dbReference type="Pfam" id="PF00146">
    <property type="entry name" value="NADHdh"/>
    <property type="match status" value="1"/>
</dbReference>
<dbReference type="PANTHER" id="PTHR11432:SF3">
    <property type="entry name" value="NADH-UBIQUINONE OXIDOREDUCTASE CHAIN 1"/>
    <property type="match status" value="1"/>
</dbReference>
<comment type="similarity">
    <text evidence="5 6">Belongs to the complex I subunit 1 family.</text>
</comment>
<dbReference type="PROSITE" id="PS00668">
    <property type="entry name" value="COMPLEX1_ND1_2"/>
    <property type="match status" value="1"/>
</dbReference>
<evidence type="ECO:0000256" key="2">
    <source>
        <dbReference type="ARBA" id="ARBA00022692"/>
    </source>
</evidence>
<feature type="transmembrane region" description="Helical" evidence="5">
    <location>
        <begin position="253"/>
        <end position="279"/>
    </location>
</feature>
<feature type="transmembrane region" description="Helical" evidence="5">
    <location>
        <begin position="102"/>
        <end position="124"/>
    </location>
</feature>
<comment type="subcellular location">
    <subcellularLocation>
        <location evidence="5 6">Cell membrane</location>
        <topology evidence="5 6">Multi-pass membrane protein</topology>
    </subcellularLocation>
    <subcellularLocation>
        <location evidence="1">Membrane</location>
        <topology evidence="1">Multi-pass membrane protein</topology>
    </subcellularLocation>
</comment>
<dbReference type="GO" id="GO:0005886">
    <property type="term" value="C:plasma membrane"/>
    <property type="evidence" value="ECO:0007669"/>
    <property type="project" value="UniProtKB-SubCell"/>
</dbReference>
<evidence type="ECO:0000256" key="5">
    <source>
        <dbReference type="HAMAP-Rule" id="MF_01350"/>
    </source>
</evidence>
<feature type="transmembrane region" description="Helical" evidence="5">
    <location>
        <begin position="205"/>
        <end position="224"/>
    </location>
</feature>
<evidence type="ECO:0000256" key="1">
    <source>
        <dbReference type="ARBA" id="ARBA00004141"/>
    </source>
</evidence>
<comment type="caution">
    <text evidence="7">The sequence shown here is derived from an EMBL/GenBank/DDBJ whole genome shotgun (WGS) entry which is preliminary data.</text>
</comment>
<evidence type="ECO:0000256" key="3">
    <source>
        <dbReference type="ARBA" id="ARBA00022989"/>
    </source>
</evidence>
<evidence type="ECO:0000313" key="8">
    <source>
        <dbReference type="Proteomes" id="UP000233387"/>
    </source>
</evidence>
<keyword evidence="5 7" id="KW-0830">Ubiquinone</keyword>
<comment type="catalytic activity">
    <reaction evidence="5">
        <text>a quinone + NADH + 5 H(+)(in) = a quinol + NAD(+) + 4 H(+)(out)</text>
        <dbReference type="Rhea" id="RHEA:57888"/>
        <dbReference type="ChEBI" id="CHEBI:15378"/>
        <dbReference type="ChEBI" id="CHEBI:24646"/>
        <dbReference type="ChEBI" id="CHEBI:57540"/>
        <dbReference type="ChEBI" id="CHEBI:57945"/>
        <dbReference type="ChEBI" id="CHEBI:132124"/>
    </reaction>
</comment>
<evidence type="ECO:0000256" key="4">
    <source>
        <dbReference type="ARBA" id="ARBA00023136"/>
    </source>
</evidence>
<comment type="subunit">
    <text evidence="5">NDH-1 is composed of 14 different subunits. Subunits NuoA, H, J, K, L, M, N constitute the membrane sector of the complex.</text>
</comment>
<feature type="transmembrane region" description="Helical" evidence="5">
    <location>
        <begin position="332"/>
        <end position="357"/>
    </location>
</feature>
<keyword evidence="5" id="KW-0874">Quinone</keyword>
<protein>
    <recommendedName>
        <fullName evidence="5">NADH-quinone oxidoreductase subunit H</fullName>
        <ecNumber evidence="5">7.1.1.-</ecNumber>
    </recommendedName>
    <alternativeName>
        <fullName evidence="5">NADH dehydrogenase I subunit H</fullName>
    </alternativeName>
    <alternativeName>
        <fullName evidence="5">NDH-1 subunit H</fullName>
    </alternativeName>
</protein>
<dbReference type="OrthoDB" id="9803734at2"/>
<evidence type="ECO:0000313" key="7">
    <source>
        <dbReference type="EMBL" id="PKQ69892.1"/>
    </source>
</evidence>
<sequence length="359" mass="40163">MIVESFLYFVSYLGLVLVLVLVAFYAERKIAAFVQDRMGPTEVGKFGTLQPIADLLKLLQKEDIVPLSVDKKLFLLAPIIIFPAVFAGMAVLPLTATWQASALNVGVFFLLAVVSLDVVGLLMAGWASNNKFSLLGAMRSVAQIVSYEVPLVLSVLCVVVLSQSLDVREIVRLQSTASPEKIYLFGISALGIEVTDVGGVLTWNIFKMPLLFLVYVIFFIATLAECNRAPFDLPEGESEIIGGFHTEYSGFRFAIFFLAEYTMMILVSMLGVMLFWGGWLSPLPNLPRLPLAEWTNSSAFWAIFWLCSKTLVVIFLQIIARWTYPRLRIDQLTYLAWKVLTPFALILLLLCAIWRIFSF</sequence>
<keyword evidence="2 5" id="KW-0812">Transmembrane</keyword>
<organism evidence="7 8">
    <name type="scientific">Raineya orbicola</name>
    <dbReference type="NCBI Taxonomy" id="2016530"/>
    <lineage>
        <taxon>Bacteria</taxon>
        <taxon>Pseudomonadati</taxon>
        <taxon>Bacteroidota</taxon>
        <taxon>Cytophagia</taxon>
        <taxon>Cytophagales</taxon>
        <taxon>Raineyaceae</taxon>
        <taxon>Raineya</taxon>
    </lineage>
</organism>
<dbReference type="HAMAP" id="MF_01350">
    <property type="entry name" value="NDH1_NuoH"/>
    <property type="match status" value="1"/>
</dbReference>
<dbReference type="EMBL" id="NKXO01000014">
    <property type="protein sequence ID" value="PKQ69892.1"/>
    <property type="molecule type" value="Genomic_DNA"/>
</dbReference>
<proteinExistence type="inferred from homology"/>
<dbReference type="EC" id="7.1.1.-" evidence="5"/>
<feature type="transmembrane region" description="Helical" evidence="5">
    <location>
        <begin position="145"/>
        <end position="165"/>
    </location>
</feature>
<dbReference type="RefSeq" id="WP_101358355.1">
    <property type="nucleotide sequence ID" value="NZ_NKXO01000014.1"/>
</dbReference>
<keyword evidence="3 5" id="KW-1133">Transmembrane helix</keyword>
<accession>A0A2N3IHT9</accession>
<dbReference type="GO" id="GO:0009060">
    <property type="term" value="P:aerobic respiration"/>
    <property type="evidence" value="ECO:0007669"/>
    <property type="project" value="TreeGrafter"/>
</dbReference>
<feature type="transmembrane region" description="Helical" evidence="5">
    <location>
        <begin position="299"/>
        <end position="320"/>
    </location>
</feature>
<dbReference type="InterPro" id="IPR018086">
    <property type="entry name" value="NADH_UbQ_OxRdtase_su1_CS"/>
</dbReference>
<keyword evidence="5" id="KW-1003">Cell membrane</keyword>
<dbReference type="GO" id="GO:0003954">
    <property type="term" value="F:NADH dehydrogenase activity"/>
    <property type="evidence" value="ECO:0007669"/>
    <property type="project" value="TreeGrafter"/>
</dbReference>
<reference evidence="7 8" key="1">
    <citation type="submission" date="2017-06" db="EMBL/GenBank/DDBJ databases">
        <title>Raineya orbicola gen. nov., sp. nov. a slightly thermophilic bacterium of the phylum Bacteroidetes and the description of Raineyaceae fam. nov.</title>
        <authorList>
            <person name="Albuquerque L."/>
            <person name="Polonia A.R.M."/>
            <person name="Barroso C."/>
            <person name="Froufe H.J.C."/>
            <person name="Lage O."/>
            <person name="Lobo-Da-Cunha A."/>
            <person name="Egas C."/>
            <person name="Da Costa M.S."/>
        </authorList>
    </citation>
    <scope>NUCLEOTIDE SEQUENCE [LARGE SCALE GENOMIC DNA]</scope>
    <source>
        <strain evidence="7 8">SPSPC-11</strain>
    </source>
</reference>
<feature type="transmembrane region" description="Helical" evidence="5">
    <location>
        <begin position="73"/>
        <end position="96"/>
    </location>
</feature>
<name>A0A2N3IHT9_9BACT</name>
<comment type="function">
    <text evidence="5">NDH-1 shuttles electrons from NADH, via FMN and iron-sulfur (Fe-S) centers, to quinones in the respiratory chain. The immediate electron acceptor for the enzyme in this species is believed to be ubiquinone. Couples the redox reaction to proton translocation (for every two electrons transferred, four hydrogen ions are translocated across the cytoplasmic membrane), and thus conserves the redox energy in a proton gradient. This subunit may bind ubiquinone.</text>
</comment>
<dbReference type="Proteomes" id="UP000233387">
    <property type="component" value="Unassembled WGS sequence"/>
</dbReference>
<evidence type="ECO:0000256" key="6">
    <source>
        <dbReference type="RuleBase" id="RU000471"/>
    </source>
</evidence>
<dbReference type="InterPro" id="IPR001694">
    <property type="entry name" value="NADH_UbQ_OxRdtase_su1/FPO"/>
</dbReference>
<keyword evidence="5" id="KW-1278">Translocase</keyword>
<keyword evidence="5 6" id="KW-0520">NAD</keyword>
<feature type="transmembrane region" description="Helical" evidence="5">
    <location>
        <begin position="6"/>
        <end position="26"/>
    </location>
</feature>